<keyword evidence="3" id="KW-1185">Reference proteome</keyword>
<keyword evidence="1" id="KW-0472">Membrane</keyword>
<dbReference type="RefSeq" id="WP_343771780.1">
    <property type="nucleotide sequence ID" value="NZ_BAAADV010000001.1"/>
</dbReference>
<organism evidence="2 3">
    <name type="scientific">Natronoarchaeum mannanilyticum</name>
    <dbReference type="NCBI Taxonomy" id="926360"/>
    <lineage>
        <taxon>Archaea</taxon>
        <taxon>Methanobacteriati</taxon>
        <taxon>Methanobacteriota</taxon>
        <taxon>Stenosarchaea group</taxon>
        <taxon>Halobacteria</taxon>
        <taxon>Halobacteriales</taxon>
        <taxon>Natronoarchaeaceae</taxon>
    </lineage>
</organism>
<keyword evidence="1" id="KW-0812">Transmembrane</keyword>
<reference evidence="2 3" key="1">
    <citation type="journal article" date="2019" name="Int. J. Syst. Evol. Microbiol.">
        <title>The Global Catalogue of Microorganisms (GCM) 10K type strain sequencing project: providing services to taxonomists for standard genome sequencing and annotation.</title>
        <authorList>
            <consortium name="The Broad Institute Genomics Platform"/>
            <consortium name="The Broad Institute Genome Sequencing Center for Infectious Disease"/>
            <person name="Wu L."/>
            <person name="Ma J."/>
        </authorList>
    </citation>
    <scope>NUCLEOTIDE SEQUENCE [LARGE SCALE GENOMIC DNA]</scope>
    <source>
        <strain evidence="2 3">JCM 16328</strain>
    </source>
</reference>
<keyword evidence="1" id="KW-1133">Transmembrane helix</keyword>
<evidence type="ECO:0000256" key="1">
    <source>
        <dbReference type="SAM" id="Phobius"/>
    </source>
</evidence>
<name>A0AAV3T3S5_9EURY</name>
<dbReference type="Proteomes" id="UP001500420">
    <property type="component" value="Unassembled WGS sequence"/>
</dbReference>
<feature type="transmembrane region" description="Helical" evidence="1">
    <location>
        <begin position="21"/>
        <end position="43"/>
    </location>
</feature>
<comment type="caution">
    <text evidence="2">The sequence shown here is derived from an EMBL/GenBank/DDBJ whole genome shotgun (WGS) entry which is preliminary data.</text>
</comment>
<protein>
    <submittedName>
        <fullName evidence="2">Uncharacterized protein</fullName>
    </submittedName>
</protein>
<dbReference type="EMBL" id="BAAADV010000001">
    <property type="protein sequence ID" value="GAA0660311.1"/>
    <property type="molecule type" value="Genomic_DNA"/>
</dbReference>
<evidence type="ECO:0000313" key="2">
    <source>
        <dbReference type="EMBL" id="GAA0660311.1"/>
    </source>
</evidence>
<sequence length="46" mass="5003">MTIDALDEFDHPAWLTAASTAVAYGVVLLVMFAALFLVPYALFTLL</sequence>
<accession>A0AAV3T3S5</accession>
<evidence type="ECO:0000313" key="3">
    <source>
        <dbReference type="Proteomes" id="UP001500420"/>
    </source>
</evidence>
<proteinExistence type="predicted"/>
<gene>
    <name evidence="2" type="ORF">GCM10009020_00320</name>
</gene>
<dbReference type="AlphaFoldDB" id="A0AAV3T3S5"/>